<organism evidence="2 3">
    <name type="scientific">Sphingobium lactosutens DS20</name>
    <dbReference type="NCBI Taxonomy" id="1331060"/>
    <lineage>
        <taxon>Bacteria</taxon>
        <taxon>Pseudomonadati</taxon>
        <taxon>Pseudomonadota</taxon>
        <taxon>Alphaproteobacteria</taxon>
        <taxon>Sphingomonadales</taxon>
        <taxon>Sphingomonadaceae</taxon>
        <taxon>Sphingobium</taxon>
    </lineage>
</organism>
<dbReference type="AlphaFoldDB" id="T0IXC3"/>
<keyword evidence="3" id="KW-1185">Reference proteome</keyword>
<comment type="caution">
    <text evidence="2">The sequence shown here is derived from an EMBL/GenBank/DDBJ whole genome shotgun (WGS) entry which is preliminary data.</text>
</comment>
<feature type="region of interest" description="Disordered" evidence="1">
    <location>
        <begin position="42"/>
        <end position="64"/>
    </location>
</feature>
<dbReference type="Proteomes" id="UP000015531">
    <property type="component" value="Unassembled WGS sequence"/>
</dbReference>
<evidence type="ECO:0000256" key="1">
    <source>
        <dbReference type="SAM" id="MobiDB-lite"/>
    </source>
</evidence>
<evidence type="ECO:0000313" key="2">
    <source>
        <dbReference type="EMBL" id="EQB16545.1"/>
    </source>
</evidence>
<gene>
    <name evidence="2" type="ORF">RLDS_06935</name>
</gene>
<reference evidence="2 3" key="1">
    <citation type="journal article" date="2013" name="Genome Announc.">
        <title>Draft Genome Sequence of Sphingobium lactosutens Strain DS20T, Isolated from a Hexachlorocyclohexane Dumpsite.</title>
        <authorList>
            <person name="Kumar R."/>
            <person name="Dwivedi V."/>
            <person name="Negi V."/>
            <person name="Khurana J.P."/>
            <person name="Lal R."/>
        </authorList>
    </citation>
    <scope>NUCLEOTIDE SEQUENCE [LARGE SCALE GENOMIC DNA]</scope>
    <source>
        <strain evidence="2 3">DS20</strain>
    </source>
</reference>
<protein>
    <submittedName>
        <fullName evidence="2">Uncharacterized protein</fullName>
    </submittedName>
</protein>
<accession>T0IXC3</accession>
<evidence type="ECO:0000313" key="3">
    <source>
        <dbReference type="Proteomes" id="UP000015531"/>
    </source>
</evidence>
<name>T0IXC3_9SPHN</name>
<dbReference type="EMBL" id="ATDP01000075">
    <property type="protein sequence ID" value="EQB16545.1"/>
    <property type="molecule type" value="Genomic_DNA"/>
</dbReference>
<proteinExistence type="predicted"/>
<sequence>MTVIVFQKCGGDVPQGLQLVIPDVLALVLGKAEEKERSLLRSIGDDHAKPARSSLAGTGNALFD</sequence>